<dbReference type="InterPro" id="IPR009097">
    <property type="entry name" value="Cyclic_Pdiesterase"/>
</dbReference>
<evidence type="ECO:0000313" key="1">
    <source>
        <dbReference type="EMBL" id="WFN37612.1"/>
    </source>
</evidence>
<reference evidence="1" key="1">
    <citation type="submission" date="2022-01" db="EMBL/GenBank/DDBJ databases">
        <title>Complete genome of Methanomicrobium antiquum DSM 21220.</title>
        <authorList>
            <person name="Chen S.-C."/>
            <person name="You Y.-T."/>
            <person name="Zhou Y.-Z."/>
            <person name="Lai M.-C."/>
        </authorList>
    </citation>
    <scope>NUCLEOTIDE SEQUENCE</scope>
    <source>
        <strain evidence="1">DSM 21220</strain>
    </source>
</reference>
<sequence length="207" mass="23275">MNSEYKAIDIVLIPPPDIAKTAVKINRLLNSLTGDNSLVLDLKSCLPHVSLAMGTVKTDSLESLSDELDYICKKYLPLEAGYKDFNVVKTSDNSLVSGIDIVKDDVISNLSEDIISAFQKYNLKRVSENMVYPDNNKITKFTIEYSSDYFLNSTGINFSPHITLGNGNIYELKQIPLIPSKFIFENLAVCHLGNHCTCREILWQYQI</sequence>
<keyword evidence="2" id="KW-1185">Reference proteome</keyword>
<dbReference type="SUPFAM" id="SSF55144">
    <property type="entry name" value="LigT-like"/>
    <property type="match status" value="1"/>
</dbReference>
<name>A0AAF0FQB9_9EURY</name>
<proteinExistence type="predicted"/>
<evidence type="ECO:0008006" key="3">
    <source>
        <dbReference type="Google" id="ProtNLM"/>
    </source>
</evidence>
<gene>
    <name evidence="1" type="ORF">L1994_04270</name>
</gene>
<organism evidence="1 2">
    <name type="scientific">Methanomicrobium antiquum</name>
    <dbReference type="NCBI Taxonomy" id="487686"/>
    <lineage>
        <taxon>Archaea</taxon>
        <taxon>Methanobacteriati</taxon>
        <taxon>Methanobacteriota</taxon>
        <taxon>Stenosarchaea group</taxon>
        <taxon>Methanomicrobia</taxon>
        <taxon>Methanomicrobiales</taxon>
        <taxon>Methanomicrobiaceae</taxon>
        <taxon>Methanomicrobium</taxon>
    </lineage>
</organism>
<dbReference type="Proteomes" id="UP001218895">
    <property type="component" value="Chromosome"/>
</dbReference>
<dbReference type="Gene3D" id="3.90.1140.10">
    <property type="entry name" value="Cyclic phosphodiesterase"/>
    <property type="match status" value="1"/>
</dbReference>
<dbReference type="AlphaFoldDB" id="A0AAF0FQB9"/>
<dbReference type="KEGG" id="manq:L1994_04270"/>
<dbReference type="EMBL" id="CP091092">
    <property type="protein sequence ID" value="WFN37612.1"/>
    <property type="molecule type" value="Genomic_DNA"/>
</dbReference>
<dbReference type="GeneID" id="79949586"/>
<evidence type="ECO:0000313" key="2">
    <source>
        <dbReference type="Proteomes" id="UP001218895"/>
    </source>
</evidence>
<protein>
    <recommendedName>
        <fullName evidence="3">2'-5' RNA ligase</fullName>
    </recommendedName>
</protein>
<accession>A0AAF0FQB9</accession>
<dbReference type="RefSeq" id="WP_278100452.1">
    <property type="nucleotide sequence ID" value="NZ_CP091092.1"/>
</dbReference>